<dbReference type="GO" id="GO:0005886">
    <property type="term" value="C:plasma membrane"/>
    <property type="evidence" value="ECO:0007669"/>
    <property type="project" value="UniProtKB-SubCell"/>
</dbReference>
<evidence type="ECO:0000256" key="7">
    <source>
        <dbReference type="SAM" id="Phobius"/>
    </source>
</evidence>
<feature type="transmembrane region" description="Helical" evidence="7">
    <location>
        <begin position="327"/>
        <end position="345"/>
    </location>
</feature>
<feature type="transmembrane region" description="Helical" evidence="7">
    <location>
        <begin position="113"/>
        <end position="133"/>
    </location>
</feature>
<dbReference type="EMBL" id="LCNM01000016">
    <property type="protein sequence ID" value="KKU55786.1"/>
    <property type="molecule type" value="Genomic_DNA"/>
</dbReference>
<proteinExistence type="inferred from homology"/>
<comment type="similarity">
    <text evidence="2">Belongs to the polysaccharide synthase family.</text>
</comment>
<feature type="transmembrane region" description="Helical" evidence="7">
    <location>
        <begin position="172"/>
        <end position="191"/>
    </location>
</feature>
<feature type="transmembrane region" description="Helical" evidence="7">
    <location>
        <begin position="283"/>
        <end position="307"/>
    </location>
</feature>
<feature type="transmembrane region" description="Helical" evidence="7">
    <location>
        <begin position="352"/>
        <end position="374"/>
    </location>
</feature>
<evidence type="ECO:0000313" key="9">
    <source>
        <dbReference type="Proteomes" id="UP000034607"/>
    </source>
</evidence>
<evidence type="ECO:0000256" key="6">
    <source>
        <dbReference type="ARBA" id="ARBA00023136"/>
    </source>
</evidence>
<reference evidence="8 9" key="1">
    <citation type="journal article" date="2015" name="Nature">
        <title>rRNA introns, odd ribosomes, and small enigmatic genomes across a large radiation of phyla.</title>
        <authorList>
            <person name="Brown C.T."/>
            <person name="Hug L.A."/>
            <person name="Thomas B.C."/>
            <person name="Sharon I."/>
            <person name="Castelle C.J."/>
            <person name="Singh A."/>
            <person name="Wilkins M.J."/>
            <person name="Williams K.H."/>
            <person name="Banfield J.F."/>
        </authorList>
    </citation>
    <scope>NUCLEOTIDE SEQUENCE [LARGE SCALE GENOMIC DNA]</scope>
</reference>
<accession>A0A0G1RF78</accession>
<organism evidence="8 9">
    <name type="scientific">Candidatus Amesbacteria bacterium GW2011_GWA2_47_11</name>
    <dbReference type="NCBI Taxonomy" id="1618357"/>
    <lineage>
        <taxon>Bacteria</taxon>
        <taxon>Candidatus Amesiibacteriota</taxon>
    </lineage>
</organism>
<feature type="transmembrane region" description="Helical" evidence="7">
    <location>
        <begin position="41"/>
        <end position="67"/>
    </location>
</feature>
<protein>
    <submittedName>
        <fullName evidence="8">Membrane protein involved in the export of O-antigen and teichoic acid</fullName>
    </submittedName>
</protein>
<feature type="transmembrane region" description="Helical" evidence="7">
    <location>
        <begin position="380"/>
        <end position="401"/>
    </location>
</feature>
<evidence type="ECO:0000256" key="5">
    <source>
        <dbReference type="ARBA" id="ARBA00022989"/>
    </source>
</evidence>
<name>A0A0G1RF78_9BACT</name>
<keyword evidence="6 7" id="KW-0472">Membrane</keyword>
<sequence length="408" mass="45117">MNYFKTTLSGLTWTAGQRGGVRGFNILKTVLLARLLTPAQFGFFGISAISLGLLDIATETGINVFLLQENDSWTDYVDTAWVISILRGLFIFLLIMITAPAVSGFFSSPQSLYLLYLISLVPFIRGFINPSCIRFQKQLQFRQEFYYRSILILVETLITVILGLYLRSAQALVWGLTGSAALEVALSFFIFSPRPRLQFQPDQARIILSRGKWVTGFGLLNYIFTNLDNIVVGRLLGSASLGIYQNSYRISTVPLTEINDVFYKVTFPVFTQMKARNRSLYPAAVRSILAVSVPVVFVGLGIAFFAGPLVRLLLGPGWEAAIGPIRILSYLGIVRGISLSVNSLFMALKKQVFVTFTSFISVFGLGITLVPLVHRFGLLGAAYSALIGSLLAFPVSFFLAARTLKYAR</sequence>
<dbReference type="Pfam" id="PF13440">
    <property type="entry name" value="Polysacc_synt_3"/>
    <property type="match status" value="1"/>
</dbReference>
<dbReference type="PANTHER" id="PTHR30250">
    <property type="entry name" value="PST FAMILY PREDICTED COLANIC ACID TRANSPORTER"/>
    <property type="match status" value="1"/>
</dbReference>
<feature type="transmembrane region" description="Helical" evidence="7">
    <location>
        <begin position="145"/>
        <end position="166"/>
    </location>
</feature>
<evidence type="ECO:0000256" key="1">
    <source>
        <dbReference type="ARBA" id="ARBA00004651"/>
    </source>
</evidence>
<comment type="subcellular location">
    <subcellularLocation>
        <location evidence="1">Cell membrane</location>
        <topology evidence="1">Multi-pass membrane protein</topology>
    </subcellularLocation>
</comment>
<keyword evidence="5 7" id="KW-1133">Transmembrane helix</keyword>
<comment type="caution">
    <text evidence="8">The sequence shown here is derived from an EMBL/GenBank/DDBJ whole genome shotgun (WGS) entry which is preliminary data.</text>
</comment>
<keyword evidence="4 7" id="KW-0812">Transmembrane</keyword>
<gene>
    <name evidence="8" type="ORF">UX78_C0016G0004</name>
</gene>
<evidence type="ECO:0000313" key="8">
    <source>
        <dbReference type="EMBL" id="KKU55786.1"/>
    </source>
</evidence>
<feature type="transmembrane region" description="Helical" evidence="7">
    <location>
        <begin position="79"/>
        <end position="101"/>
    </location>
</feature>
<dbReference type="PANTHER" id="PTHR30250:SF10">
    <property type="entry name" value="LIPOPOLYSACCHARIDE BIOSYNTHESIS PROTEIN WZXC"/>
    <property type="match status" value="1"/>
</dbReference>
<keyword evidence="3" id="KW-1003">Cell membrane</keyword>
<dbReference type="Proteomes" id="UP000034607">
    <property type="component" value="Unassembled WGS sequence"/>
</dbReference>
<dbReference type="AlphaFoldDB" id="A0A0G1RF78"/>
<evidence type="ECO:0000256" key="2">
    <source>
        <dbReference type="ARBA" id="ARBA00007430"/>
    </source>
</evidence>
<evidence type="ECO:0000256" key="3">
    <source>
        <dbReference type="ARBA" id="ARBA00022475"/>
    </source>
</evidence>
<dbReference type="InterPro" id="IPR050833">
    <property type="entry name" value="Poly_Biosynth_Transport"/>
</dbReference>
<evidence type="ECO:0000256" key="4">
    <source>
        <dbReference type="ARBA" id="ARBA00022692"/>
    </source>
</evidence>